<dbReference type="Proteomes" id="UP000324222">
    <property type="component" value="Unassembled WGS sequence"/>
</dbReference>
<comment type="caution">
    <text evidence="2">The sequence shown here is derived from an EMBL/GenBank/DDBJ whole genome shotgun (WGS) entry which is preliminary data.</text>
</comment>
<proteinExistence type="predicted"/>
<sequence length="117" mass="12469">MPAAGTIRKAAAAGASVGAGFCWGCREVMEGEPDATQVGTLSFLQQRRQDLDWNSELEIELCAISFVFIISISIMIIIIITIIIVAFIIIIIIIIIITPTTSIVADYRGPSCPASAA</sequence>
<accession>A0A5B7K7Y1</accession>
<dbReference type="AlphaFoldDB" id="A0A5B7K7Y1"/>
<keyword evidence="1" id="KW-0472">Membrane</keyword>
<keyword evidence="1" id="KW-0812">Transmembrane</keyword>
<evidence type="ECO:0000313" key="2">
    <source>
        <dbReference type="EMBL" id="MPD02714.1"/>
    </source>
</evidence>
<name>A0A5B7K7Y1_PORTR</name>
<organism evidence="2 3">
    <name type="scientific">Portunus trituberculatus</name>
    <name type="common">Swimming crab</name>
    <name type="synonym">Neptunus trituberculatus</name>
    <dbReference type="NCBI Taxonomy" id="210409"/>
    <lineage>
        <taxon>Eukaryota</taxon>
        <taxon>Metazoa</taxon>
        <taxon>Ecdysozoa</taxon>
        <taxon>Arthropoda</taxon>
        <taxon>Crustacea</taxon>
        <taxon>Multicrustacea</taxon>
        <taxon>Malacostraca</taxon>
        <taxon>Eumalacostraca</taxon>
        <taxon>Eucarida</taxon>
        <taxon>Decapoda</taxon>
        <taxon>Pleocyemata</taxon>
        <taxon>Brachyura</taxon>
        <taxon>Eubrachyura</taxon>
        <taxon>Portunoidea</taxon>
        <taxon>Portunidae</taxon>
        <taxon>Portuninae</taxon>
        <taxon>Portunus</taxon>
    </lineage>
</organism>
<protein>
    <submittedName>
        <fullName evidence="2">Uncharacterized protein</fullName>
    </submittedName>
</protein>
<evidence type="ECO:0000256" key="1">
    <source>
        <dbReference type="SAM" id="Phobius"/>
    </source>
</evidence>
<evidence type="ECO:0000313" key="3">
    <source>
        <dbReference type="Proteomes" id="UP000324222"/>
    </source>
</evidence>
<keyword evidence="1" id="KW-1133">Transmembrane helix</keyword>
<keyword evidence="3" id="KW-1185">Reference proteome</keyword>
<feature type="transmembrane region" description="Helical" evidence="1">
    <location>
        <begin position="64"/>
        <end position="97"/>
    </location>
</feature>
<reference evidence="2 3" key="1">
    <citation type="submission" date="2019-05" db="EMBL/GenBank/DDBJ databases">
        <title>Another draft genome of Portunus trituberculatus and its Hox gene families provides insights of decapod evolution.</title>
        <authorList>
            <person name="Jeong J.-H."/>
            <person name="Song I."/>
            <person name="Kim S."/>
            <person name="Choi T."/>
            <person name="Kim D."/>
            <person name="Ryu S."/>
            <person name="Kim W."/>
        </authorList>
    </citation>
    <scope>NUCLEOTIDE SEQUENCE [LARGE SCALE GENOMIC DNA]</scope>
    <source>
        <tissue evidence="2">Muscle</tissue>
    </source>
</reference>
<dbReference type="EMBL" id="VSRR010132793">
    <property type="protein sequence ID" value="MPD02714.1"/>
    <property type="molecule type" value="Genomic_DNA"/>
</dbReference>
<gene>
    <name evidence="2" type="ORF">E2C01_098312</name>
</gene>